<geneLocation type="mitochondrion" evidence="2"/>
<accession>A0A117NIT2</accession>
<reference evidence="2" key="1">
    <citation type="journal article" date="2015" name="Genome Biol. Evol.">
        <title>Organellar Genomes of White Spruce (Picea glauca): Assembly and Annotation.</title>
        <authorList>
            <person name="Jackman S.D."/>
            <person name="Warren R.L."/>
            <person name="Gibb E.A."/>
            <person name="Vandervalk B.P."/>
            <person name="Mohamadi H."/>
            <person name="Chu J."/>
            <person name="Raymond A."/>
            <person name="Pleasance S."/>
            <person name="Coope R."/>
            <person name="Wildung M.R."/>
            <person name="Ritland C.E."/>
            <person name="Bousquet J."/>
            <person name="Jones S.J."/>
            <person name="Bohlmann J."/>
            <person name="Birol I."/>
        </authorList>
    </citation>
    <scope>NUCLEOTIDE SEQUENCE [LARGE SCALE GENOMIC DNA]</scope>
    <source>
        <tissue evidence="2">Flushing bud</tissue>
    </source>
</reference>
<sequence length="46" mass="5069">MGYVASVNWDETGYVGGVHILIYLYSIHLGCQILYCLGTNVAVMKC</sequence>
<keyword evidence="1" id="KW-1133">Transmembrane helix</keyword>
<name>A0A117NIT2_PICGL</name>
<evidence type="ECO:0000313" key="2">
    <source>
        <dbReference type="EMBL" id="KUM50448.1"/>
    </source>
</evidence>
<organism evidence="2">
    <name type="scientific">Picea glauca</name>
    <name type="common">White spruce</name>
    <name type="synonym">Pinus glauca</name>
    <dbReference type="NCBI Taxonomy" id="3330"/>
    <lineage>
        <taxon>Eukaryota</taxon>
        <taxon>Viridiplantae</taxon>
        <taxon>Streptophyta</taxon>
        <taxon>Embryophyta</taxon>
        <taxon>Tracheophyta</taxon>
        <taxon>Spermatophyta</taxon>
        <taxon>Pinopsida</taxon>
        <taxon>Pinidae</taxon>
        <taxon>Conifers I</taxon>
        <taxon>Pinales</taxon>
        <taxon>Pinaceae</taxon>
        <taxon>Picea</taxon>
    </lineage>
</organism>
<evidence type="ECO:0000256" key="1">
    <source>
        <dbReference type="SAM" id="Phobius"/>
    </source>
</evidence>
<protein>
    <submittedName>
        <fullName evidence="2">Uncharacterized protein</fullName>
    </submittedName>
</protein>
<gene>
    <name evidence="2" type="ORF">ABT39_MTgene291</name>
</gene>
<keyword evidence="1" id="KW-0812">Transmembrane</keyword>
<comment type="caution">
    <text evidence="2">The sequence shown here is derived from an EMBL/GenBank/DDBJ whole genome shotgun (WGS) entry which is preliminary data.</text>
</comment>
<keyword evidence="1" id="KW-0472">Membrane</keyword>
<proteinExistence type="predicted"/>
<dbReference type="EMBL" id="LKAM01000001">
    <property type="protein sequence ID" value="KUM50448.1"/>
    <property type="molecule type" value="Genomic_DNA"/>
</dbReference>
<dbReference type="AlphaFoldDB" id="A0A117NIT2"/>
<feature type="transmembrane region" description="Helical" evidence="1">
    <location>
        <begin position="20"/>
        <end position="43"/>
    </location>
</feature>
<keyword evidence="2" id="KW-0496">Mitochondrion</keyword>